<evidence type="ECO:0000256" key="1">
    <source>
        <dbReference type="ARBA" id="ARBA00022737"/>
    </source>
</evidence>
<dbReference type="InterPro" id="IPR000504">
    <property type="entry name" value="RRM_dom"/>
</dbReference>
<dbReference type="SMART" id="SM00360">
    <property type="entry name" value="RRM"/>
    <property type="match status" value="2"/>
</dbReference>
<feature type="domain" description="RRM" evidence="4">
    <location>
        <begin position="107"/>
        <end position="186"/>
    </location>
</feature>
<organism evidence="5">
    <name type="scientific">Hirondellea gigas</name>
    <dbReference type="NCBI Taxonomy" id="1518452"/>
    <lineage>
        <taxon>Eukaryota</taxon>
        <taxon>Metazoa</taxon>
        <taxon>Ecdysozoa</taxon>
        <taxon>Arthropoda</taxon>
        <taxon>Crustacea</taxon>
        <taxon>Multicrustacea</taxon>
        <taxon>Malacostraca</taxon>
        <taxon>Eumalacostraca</taxon>
        <taxon>Peracarida</taxon>
        <taxon>Amphipoda</taxon>
        <taxon>Amphilochidea</taxon>
        <taxon>Lysianassida</taxon>
        <taxon>Lysianassidira</taxon>
        <taxon>Lysianassoidea</taxon>
        <taxon>Lysianassidae</taxon>
        <taxon>Hirondellea</taxon>
    </lineage>
</organism>
<accession>A0A6A7G1A6</accession>
<dbReference type="InterPro" id="IPR012677">
    <property type="entry name" value="Nucleotide-bd_a/b_plait_sf"/>
</dbReference>
<dbReference type="PANTHER" id="PTHR13976">
    <property type="entry name" value="HETEROGENEOUS NUCLEAR RIBONUCLEOPROTEIN-RELATED"/>
    <property type="match status" value="1"/>
</dbReference>
<protein>
    <submittedName>
        <fullName evidence="5">Heterogeneous nuclear ribonucleoprotein H-like</fullName>
    </submittedName>
</protein>
<evidence type="ECO:0000259" key="4">
    <source>
        <dbReference type="PROSITE" id="PS50102"/>
    </source>
</evidence>
<keyword evidence="1" id="KW-0677">Repeat</keyword>
<dbReference type="Gene3D" id="3.30.70.330">
    <property type="match status" value="2"/>
</dbReference>
<evidence type="ECO:0000313" key="5">
    <source>
        <dbReference type="EMBL" id="LAC24274.1"/>
    </source>
</evidence>
<dbReference type="Pfam" id="PF00076">
    <property type="entry name" value="RRM_1"/>
    <property type="match status" value="2"/>
</dbReference>
<dbReference type="InterPro" id="IPR035979">
    <property type="entry name" value="RBD_domain_sf"/>
</dbReference>
<keyword evidence="5" id="KW-0687">Ribonucleoprotein</keyword>
<dbReference type="PROSITE" id="PS50102">
    <property type="entry name" value="RRM"/>
    <property type="match status" value="2"/>
</dbReference>
<dbReference type="InterPro" id="IPR050666">
    <property type="entry name" value="ESRP"/>
</dbReference>
<dbReference type="AlphaFoldDB" id="A0A6A7G1A6"/>
<dbReference type="SUPFAM" id="SSF54928">
    <property type="entry name" value="RNA-binding domain, RBD"/>
    <property type="match status" value="2"/>
</dbReference>
<keyword evidence="2 3" id="KW-0694">RNA-binding</keyword>
<dbReference type="GO" id="GO:1990904">
    <property type="term" value="C:ribonucleoprotein complex"/>
    <property type="evidence" value="ECO:0007669"/>
    <property type="project" value="UniProtKB-KW"/>
</dbReference>
<feature type="domain" description="RRM" evidence="4">
    <location>
        <begin position="10"/>
        <end position="88"/>
    </location>
</feature>
<dbReference type="EMBL" id="IACT01005107">
    <property type="protein sequence ID" value="LAC24274.1"/>
    <property type="molecule type" value="mRNA"/>
</dbReference>
<evidence type="ECO:0000256" key="2">
    <source>
        <dbReference type="ARBA" id="ARBA00022884"/>
    </source>
</evidence>
<dbReference type="GO" id="GO:0003723">
    <property type="term" value="F:RNA binding"/>
    <property type="evidence" value="ECO:0007669"/>
    <property type="project" value="UniProtKB-UniRule"/>
</dbReference>
<evidence type="ECO:0000256" key="3">
    <source>
        <dbReference type="PROSITE-ProRule" id="PRU00176"/>
    </source>
</evidence>
<reference evidence="5" key="1">
    <citation type="submission" date="2017-11" db="EMBL/GenBank/DDBJ databases">
        <title>The sensing device of the deep-sea amphipod.</title>
        <authorList>
            <person name="Kobayashi H."/>
            <person name="Nagahama T."/>
            <person name="Arai W."/>
            <person name="Sasagawa Y."/>
            <person name="Umeda M."/>
            <person name="Hayashi T."/>
            <person name="Nikaido I."/>
            <person name="Watanabe H."/>
            <person name="Oguri K."/>
            <person name="Kitazato H."/>
            <person name="Fujioka K."/>
            <person name="Kido Y."/>
            <person name="Takami H."/>
        </authorList>
    </citation>
    <scope>NUCLEOTIDE SEQUENCE</scope>
    <source>
        <tissue evidence="5">Whole body</tissue>
    </source>
</reference>
<name>A0A6A7G1A6_9CRUS</name>
<sequence>MGDDGSDSNYIIRVRGLPWSCTEEEILKFFDPIEVKGGVDGIHLATKDGRFNGEALIEFDNAEDFAEAEKKHNKHIGRRYIEVFPANKNELDLLRQGENSSGDTDDSCVRLRGLPFHCSKEEIYQFFSGLDIVPNGIAMVTDFQGRTTGEAFVQFDTKAGAEKAQDRHKEKIGHRWELITLRIAITW</sequence>
<proteinExistence type="evidence at transcript level"/>